<evidence type="ECO:0000313" key="1">
    <source>
        <dbReference type="EMBL" id="CAL1571165.1"/>
    </source>
</evidence>
<proteinExistence type="predicted"/>
<dbReference type="AlphaFoldDB" id="A0AAV2J3C6"/>
<dbReference type="EMBL" id="OZ035832">
    <property type="protein sequence ID" value="CAL1571165.1"/>
    <property type="molecule type" value="Genomic_DNA"/>
</dbReference>
<organism evidence="1 2">
    <name type="scientific">Knipowitschia caucasica</name>
    <name type="common">Caucasian dwarf goby</name>
    <name type="synonym">Pomatoschistus caucasicus</name>
    <dbReference type="NCBI Taxonomy" id="637954"/>
    <lineage>
        <taxon>Eukaryota</taxon>
        <taxon>Metazoa</taxon>
        <taxon>Chordata</taxon>
        <taxon>Craniata</taxon>
        <taxon>Vertebrata</taxon>
        <taxon>Euteleostomi</taxon>
        <taxon>Actinopterygii</taxon>
        <taxon>Neopterygii</taxon>
        <taxon>Teleostei</taxon>
        <taxon>Neoteleostei</taxon>
        <taxon>Acanthomorphata</taxon>
        <taxon>Gobiaria</taxon>
        <taxon>Gobiiformes</taxon>
        <taxon>Gobioidei</taxon>
        <taxon>Gobiidae</taxon>
        <taxon>Gobiinae</taxon>
        <taxon>Knipowitschia</taxon>
    </lineage>
</organism>
<sequence>MLLDGIYPLHPARKCSLPRTESNAGRILLPAHGSWNTLVEGVALETAAVHSPAGTGTYPLDPRTVGGVVPRLRVFRWAAVSRCILMPQDLYCG</sequence>
<name>A0AAV2J3C6_KNICA</name>
<protein>
    <recommendedName>
        <fullName evidence="3">DUF397 domain-containing protein</fullName>
    </recommendedName>
</protein>
<gene>
    <name evidence="1" type="ORF">KC01_LOCUS3318</name>
</gene>
<evidence type="ECO:0008006" key="3">
    <source>
        <dbReference type="Google" id="ProtNLM"/>
    </source>
</evidence>
<accession>A0AAV2J3C6</accession>
<evidence type="ECO:0000313" key="2">
    <source>
        <dbReference type="Proteomes" id="UP001497482"/>
    </source>
</evidence>
<reference evidence="1 2" key="1">
    <citation type="submission" date="2024-04" db="EMBL/GenBank/DDBJ databases">
        <authorList>
            <person name="Waldvogel A.-M."/>
            <person name="Schoenle A."/>
        </authorList>
    </citation>
    <scope>NUCLEOTIDE SEQUENCE [LARGE SCALE GENOMIC DNA]</scope>
</reference>
<keyword evidence="2" id="KW-1185">Reference proteome</keyword>
<dbReference type="Proteomes" id="UP001497482">
    <property type="component" value="Chromosome 10"/>
</dbReference>